<organism evidence="1 3">
    <name type="scientific">Didymodactylos carnosus</name>
    <dbReference type="NCBI Taxonomy" id="1234261"/>
    <lineage>
        <taxon>Eukaryota</taxon>
        <taxon>Metazoa</taxon>
        <taxon>Spiralia</taxon>
        <taxon>Gnathifera</taxon>
        <taxon>Rotifera</taxon>
        <taxon>Eurotatoria</taxon>
        <taxon>Bdelloidea</taxon>
        <taxon>Philodinida</taxon>
        <taxon>Philodinidae</taxon>
        <taxon>Didymodactylos</taxon>
    </lineage>
</organism>
<dbReference type="PANTHER" id="PTHR46880">
    <property type="entry name" value="RAS-ASSOCIATING DOMAIN-CONTAINING PROTEIN"/>
    <property type="match status" value="1"/>
</dbReference>
<reference evidence="1" key="1">
    <citation type="submission" date="2021-02" db="EMBL/GenBank/DDBJ databases">
        <authorList>
            <person name="Nowell W R."/>
        </authorList>
    </citation>
    <scope>NUCLEOTIDE SEQUENCE</scope>
</reference>
<feature type="non-terminal residue" evidence="1">
    <location>
        <position position="1"/>
    </location>
</feature>
<gene>
    <name evidence="1" type="ORF">GPM918_LOCUS42047</name>
    <name evidence="2" type="ORF">SRO942_LOCUS43216</name>
</gene>
<name>A0A816AB33_9BILA</name>
<dbReference type="SUPFAM" id="SSF53098">
    <property type="entry name" value="Ribonuclease H-like"/>
    <property type="match status" value="1"/>
</dbReference>
<dbReference type="OrthoDB" id="10000786at2759"/>
<accession>A0A816AB33</accession>
<sequence>MSGLKKSGTIDRFLLKPTHTRAISSSQQPQQLDVEHLFGENEPTTQPVPFNQNNNNFSTPVTSAALKVSTAQRSSRRTNYSVQWEKVAESFYRTYTYDLLGQKQEKFVCWLHKKEDENGPIKLGCRLCEKYQMIKNSNGKNNPWATHDFIVSALNDIKKHSSNDVHHKAQVLELELSLKSQPDWLTTQAKTISRHQESIQNLMLSSVYLCQQDQSLNSLQPLCNLLEKTGVQLLPAEVAGISYRNNDAALLFLQYVARILHKELVEKIKASPVIGWMMDESTSRTTEKSCIVDVRYLDNYESKTSFYGLMNMEGDGTAENIVNNISELWEKDEIDVIKSCWIASDNASTFTGVHEGVAAQLRKKYKINYLELNTCAAHSFALVGSHAGQYVDVDRKLKTRAELANFEHIIGRIHNYFNRSVTRQQKLKKWQNYLDLPELKFKRLFDIRWSSVRGCMKPIIENTKP</sequence>
<evidence type="ECO:0000313" key="2">
    <source>
        <dbReference type="EMBL" id="CAF4469904.1"/>
    </source>
</evidence>
<dbReference type="Proteomes" id="UP000681722">
    <property type="component" value="Unassembled WGS sequence"/>
</dbReference>
<proteinExistence type="predicted"/>
<dbReference type="Proteomes" id="UP000663829">
    <property type="component" value="Unassembled WGS sequence"/>
</dbReference>
<evidence type="ECO:0000313" key="1">
    <source>
        <dbReference type="EMBL" id="CAF1595460.1"/>
    </source>
</evidence>
<comment type="caution">
    <text evidence="1">The sequence shown here is derived from an EMBL/GenBank/DDBJ whole genome shotgun (WGS) entry which is preliminary data.</text>
</comment>
<dbReference type="AlphaFoldDB" id="A0A816AB33"/>
<dbReference type="EMBL" id="CAJNOQ010034615">
    <property type="protein sequence ID" value="CAF1595460.1"/>
    <property type="molecule type" value="Genomic_DNA"/>
</dbReference>
<protein>
    <submittedName>
        <fullName evidence="1">Uncharacterized protein</fullName>
    </submittedName>
</protein>
<dbReference type="EMBL" id="CAJOBC010100889">
    <property type="protein sequence ID" value="CAF4469904.1"/>
    <property type="molecule type" value="Genomic_DNA"/>
</dbReference>
<dbReference type="PANTHER" id="PTHR46880:SF5">
    <property type="entry name" value="DUF4371 DOMAIN-CONTAINING PROTEIN"/>
    <property type="match status" value="1"/>
</dbReference>
<evidence type="ECO:0000313" key="3">
    <source>
        <dbReference type="Proteomes" id="UP000663829"/>
    </source>
</evidence>
<dbReference type="InterPro" id="IPR012337">
    <property type="entry name" value="RNaseH-like_sf"/>
</dbReference>
<keyword evidence="3" id="KW-1185">Reference proteome</keyword>